<reference evidence="12 13" key="1">
    <citation type="submission" date="2011-08" db="EMBL/GenBank/DDBJ databases">
        <title>The Genome Sequence of Clostridium citroniae WAL-17108.</title>
        <authorList>
            <consortium name="The Broad Institute Genome Sequencing Platform"/>
            <person name="Earl A."/>
            <person name="Ward D."/>
            <person name="Feldgarden M."/>
            <person name="Gevers D."/>
            <person name="Finegold S.M."/>
            <person name="Summanen P.H."/>
            <person name="Molitoris D.R."/>
            <person name="Vaisanen M.L."/>
            <person name="Daigneault M."/>
            <person name="Allen-Vercoe E."/>
            <person name="Young S.K."/>
            <person name="Zeng Q."/>
            <person name="Gargeya S."/>
            <person name="Fitzgerald M."/>
            <person name="Haas B."/>
            <person name="Abouelleil A."/>
            <person name="Alvarado L."/>
            <person name="Arachchi H.M."/>
            <person name="Berlin A."/>
            <person name="Brown A."/>
            <person name="Chapman S.B."/>
            <person name="Chen Z."/>
            <person name="Dunbar C."/>
            <person name="Freedman E."/>
            <person name="Gearin G."/>
            <person name="Gellesch M."/>
            <person name="Goldberg J."/>
            <person name="Griggs A."/>
            <person name="Gujja S."/>
            <person name="Heiman D."/>
            <person name="Howarth C."/>
            <person name="Larson L."/>
            <person name="Lui A."/>
            <person name="MacDonald P.J.P."/>
            <person name="Montmayeur A."/>
            <person name="Murphy C."/>
            <person name="Neiman D."/>
            <person name="Pearson M."/>
            <person name="Priest M."/>
            <person name="Roberts A."/>
            <person name="Saif S."/>
            <person name="Shea T."/>
            <person name="Shenoy N."/>
            <person name="Sisk P."/>
            <person name="Stolte C."/>
            <person name="Sykes S."/>
            <person name="Wortman J."/>
            <person name="Nusbaum C."/>
            <person name="Birren B."/>
        </authorList>
    </citation>
    <scope>NUCLEOTIDE SEQUENCE [LARGE SCALE GENOMIC DNA]</scope>
    <source>
        <strain evidence="12 13">WAL-17108</strain>
    </source>
</reference>
<dbReference type="InterPro" id="IPR024370">
    <property type="entry name" value="PBP_domain"/>
</dbReference>
<evidence type="ECO:0000256" key="8">
    <source>
        <dbReference type="ARBA" id="ARBA00023288"/>
    </source>
</evidence>
<keyword evidence="7" id="KW-0564">Palmitate</keyword>
<keyword evidence="6 10" id="KW-0732">Signal</keyword>
<comment type="subunit">
    <text evidence="4">The complex is composed of two ATP-binding proteins (PstB), two transmembrane proteins (PstC and PstA) and a solute-binding protein (PstS).</text>
</comment>
<evidence type="ECO:0000256" key="5">
    <source>
        <dbReference type="ARBA" id="ARBA00022592"/>
    </source>
</evidence>
<evidence type="ECO:0000256" key="7">
    <source>
        <dbReference type="ARBA" id="ARBA00023139"/>
    </source>
</evidence>
<protein>
    <recommendedName>
        <fullName evidence="11">YARHG domain-containing protein</fullName>
    </recommendedName>
</protein>
<dbReference type="GO" id="GO:0006817">
    <property type="term" value="P:phosphate ion transport"/>
    <property type="evidence" value="ECO:0007669"/>
    <property type="project" value="UniProtKB-KW"/>
</dbReference>
<dbReference type="AlphaFoldDB" id="G5HI62"/>
<dbReference type="Pfam" id="PF12849">
    <property type="entry name" value="PBP_like_2"/>
    <property type="match status" value="1"/>
</dbReference>
<organism evidence="12 13">
    <name type="scientific">[Clostridium] citroniae WAL-17108</name>
    <dbReference type="NCBI Taxonomy" id="742733"/>
    <lineage>
        <taxon>Bacteria</taxon>
        <taxon>Bacillati</taxon>
        <taxon>Bacillota</taxon>
        <taxon>Clostridia</taxon>
        <taxon>Lachnospirales</taxon>
        <taxon>Lachnospiraceae</taxon>
        <taxon>Enterocloster</taxon>
    </lineage>
</organism>
<dbReference type="InterPro" id="IPR050811">
    <property type="entry name" value="Phosphate_ABC_transporter"/>
</dbReference>
<name>G5HI62_9FIRM</name>
<dbReference type="InterPro" id="IPR038434">
    <property type="entry name" value="YARHG_sf"/>
</dbReference>
<dbReference type="Gene3D" id="3.40.190.10">
    <property type="entry name" value="Periplasmic binding protein-like II"/>
    <property type="match status" value="2"/>
</dbReference>
<comment type="caution">
    <text evidence="12">The sequence shown here is derived from an EMBL/GenBank/DDBJ whole genome shotgun (WGS) entry which is preliminary data.</text>
</comment>
<sequence length="713" mass="80042">MRNRYVRRVAGLCAAAFVLSSAGCGMGRDRIGQEAAVQDQSADQDQSGNQEDTGASAGEKEPGDREVRETEPAFQVGTLGDDYLLPHAGEHVYTQEELSGMTAEELRLARNEIYARHGRRFKSDDLNRYFSGKSWYQGTTDPDSFDSGILNQNERDNLRMLQKAEEGKTVCVIPKIGMEEFPRINGSTATLPLSQAIYRMATGATEQEAEAAVTHGKTTAAWISLIRGGDGQGWGADLVIAYEPGDRVDQELKETGVKIIKKPIGRDALVFLANKSNPVRSLTREQMVDIYSGTIKNWKDVGGRDKAIQAFQRPEDSGSQNMMDKLVMKGKKMADAPRDYVVSEMGELLEEVSSYDDTGDALGYSVYYYARNMYQKPELTFMGIDGVMPSSETIRDGSYPYVNDFYAAIRADEPKDSKAYQLFAWLTGDDGQSLINGLGYVGIKDASKELPQELGESGGKAEFDASIPLPEGNVILASGSYLYGENGIAVFDSRMRLLQFMSHAQMWDSDQFMECSRDAVISVLDSRTGEHSDYSVRENRLIGRTRDQNGDGEPSVYDLVTTFPEDHPQLLKQYGVTREQVRTCYYWDSADPVICITGGNAEHYYDAYGRFLLDFDMEGRTEEELPYRYVVPVDEHTAYIRLDSRQGESGPMEPEYRIYRDGILFKELADDQNGDIYDIRPDFYTRSSGNYLYFYNYQDEPCAKFLYGYYGND</sequence>
<proteinExistence type="inferred from homology"/>
<keyword evidence="5" id="KW-0813">Transport</keyword>
<keyword evidence="5" id="KW-0592">Phosphate transport</keyword>
<feature type="signal peptide" evidence="10">
    <location>
        <begin position="1"/>
        <end position="22"/>
    </location>
</feature>
<feature type="chain" id="PRO_5039176861" description="YARHG domain-containing protein" evidence="10">
    <location>
        <begin position="23"/>
        <end position="713"/>
    </location>
</feature>
<comment type="subcellular location">
    <subcellularLocation>
        <location evidence="2">Cell membrane</location>
        <topology evidence="2">Lipid-anchor</topology>
    </subcellularLocation>
</comment>
<dbReference type="Gene3D" id="1.20.58.1690">
    <property type="match status" value="1"/>
</dbReference>
<evidence type="ECO:0000256" key="4">
    <source>
        <dbReference type="ARBA" id="ARBA00011529"/>
    </source>
</evidence>
<dbReference type="Proteomes" id="UP000003763">
    <property type="component" value="Unassembled WGS sequence"/>
</dbReference>
<dbReference type="PATRIC" id="fig|742733.3.peg.2336"/>
<evidence type="ECO:0000256" key="10">
    <source>
        <dbReference type="SAM" id="SignalP"/>
    </source>
</evidence>
<dbReference type="EMBL" id="ADLJ01000015">
    <property type="protein sequence ID" value="EHE99053.1"/>
    <property type="molecule type" value="Genomic_DNA"/>
</dbReference>
<comment type="similarity">
    <text evidence="3">Belongs to the PstS family.</text>
</comment>
<dbReference type="PROSITE" id="PS51257">
    <property type="entry name" value="PROKAR_LIPOPROTEIN"/>
    <property type="match status" value="1"/>
</dbReference>
<dbReference type="PANTHER" id="PTHR30570:SF1">
    <property type="entry name" value="PHOSPHATE-BINDING PROTEIN PSTS"/>
    <property type="match status" value="1"/>
</dbReference>
<evidence type="ECO:0000256" key="2">
    <source>
        <dbReference type="ARBA" id="ARBA00004193"/>
    </source>
</evidence>
<feature type="domain" description="YARHG" evidence="11">
    <location>
        <begin position="81"/>
        <end position="166"/>
    </location>
</feature>
<evidence type="ECO:0000259" key="11">
    <source>
        <dbReference type="SMART" id="SM01324"/>
    </source>
</evidence>
<accession>G5HI62</accession>
<comment type="function">
    <text evidence="1">Part of the ABC transporter complex PstSACB involved in phosphate import.</text>
</comment>
<evidence type="ECO:0000256" key="1">
    <source>
        <dbReference type="ARBA" id="ARBA00002841"/>
    </source>
</evidence>
<feature type="compositionally biased region" description="Low complexity" evidence="9">
    <location>
        <begin position="33"/>
        <end position="46"/>
    </location>
</feature>
<dbReference type="InterPro" id="IPR025582">
    <property type="entry name" value="YARHG_dom"/>
</dbReference>
<feature type="region of interest" description="Disordered" evidence="9">
    <location>
        <begin position="33"/>
        <end position="70"/>
    </location>
</feature>
<evidence type="ECO:0000313" key="13">
    <source>
        <dbReference type="Proteomes" id="UP000003763"/>
    </source>
</evidence>
<dbReference type="HOGENOM" id="CLU_373759_0_0_9"/>
<gene>
    <name evidence="12" type="ORF">HMPREF9469_02252</name>
</gene>
<evidence type="ECO:0000256" key="9">
    <source>
        <dbReference type="SAM" id="MobiDB-lite"/>
    </source>
</evidence>
<dbReference type="Pfam" id="PF13308">
    <property type="entry name" value="YARHG"/>
    <property type="match status" value="1"/>
</dbReference>
<dbReference type="RefSeq" id="WP_007862027.1">
    <property type="nucleotide sequence ID" value="NZ_JH376421.1"/>
</dbReference>
<dbReference type="SUPFAM" id="SSF53850">
    <property type="entry name" value="Periplasmic binding protein-like II"/>
    <property type="match status" value="1"/>
</dbReference>
<feature type="compositionally biased region" description="Basic and acidic residues" evidence="9">
    <location>
        <begin position="58"/>
        <end position="70"/>
    </location>
</feature>
<dbReference type="GO" id="GO:0005886">
    <property type="term" value="C:plasma membrane"/>
    <property type="evidence" value="ECO:0007669"/>
    <property type="project" value="UniProtKB-SubCell"/>
</dbReference>
<evidence type="ECO:0000313" key="12">
    <source>
        <dbReference type="EMBL" id="EHE99053.1"/>
    </source>
</evidence>
<evidence type="ECO:0000256" key="6">
    <source>
        <dbReference type="ARBA" id="ARBA00022729"/>
    </source>
</evidence>
<dbReference type="eggNOG" id="COG0226">
    <property type="taxonomic scope" value="Bacteria"/>
</dbReference>
<evidence type="ECO:0000256" key="3">
    <source>
        <dbReference type="ARBA" id="ARBA00008725"/>
    </source>
</evidence>
<dbReference type="PANTHER" id="PTHR30570">
    <property type="entry name" value="PERIPLASMIC PHOSPHATE BINDING COMPONENT OF PHOSPHATE ABC TRANSPORTER"/>
    <property type="match status" value="1"/>
</dbReference>
<keyword evidence="8" id="KW-0449">Lipoprotein</keyword>
<dbReference type="eggNOG" id="COG1033">
    <property type="taxonomic scope" value="Bacteria"/>
</dbReference>
<dbReference type="SMART" id="SM01324">
    <property type="entry name" value="YARHG"/>
    <property type="match status" value="1"/>
</dbReference>